<feature type="region of interest" description="Disordered" evidence="1">
    <location>
        <begin position="53"/>
        <end position="79"/>
    </location>
</feature>
<feature type="compositionally biased region" description="Acidic residues" evidence="1">
    <location>
        <begin position="54"/>
        <end position="63"/>
    </location>
</feature>
<dbReference type="SMART" id="SM00332">
    <property type="entry name" value="PP2Cc"/>
    <property type="match status" value="1"/>
</dbReference>
<dbReference type="PANTHER" id="PTHR13832">
    <property type="entry name" value="PROTEIN PHOSPHATASE 2C"/>
    <property type="match status" value="1"/>
</dbReference>
<dbReference type="Proteomes" id="UP000623467">
    <property type="component" value="Unassembled WGS sequence"/>
</dbReference>
<dbReference type="EMBL" id="JACAZH010000009">
    <property type="protein sequence ID" value="KAF7359075.1"/>
    <property type="molecule type" value="Genomic_DNA"/>
</dbReference>
<sequence>MVLRSAFYYAARLRTKRPPLPALTIPRPWAATGVALGLSASLYLAALNTVHGDAEEDDSDPDSEPVPSSENTAEPSLPPLNAGFTADISQWPSPIRYLGDPPPDGIVRMYWFTHYDTRLRIMSRGHRALISLLEGDFVNRANIADVIQENLWYNVENLFRWYQTDQTNPQPVEFMQEMHPPPNSIVQTMKTSISLSDEYVLNQLVGRVFSTLSKRNAPEAIRATSSSCLISALYEGDVGLLHVASLGNMRALLGRPRTAEDGTVTYGVHVLSFDHSPDNPAEKSRIEGLHAGEDVFEDGTLFGRSYTRALGDGKLKWSTHVQTRLHRDYLGAAPDPKVKTPPYVSAEPDVSTIKIMPGDFLVLSSRWLAECLTDEEVVGLVGIWLNKNQDTHLHQPLDPVNPSDPPPGVIVSPDDLPVELKEDKTVMYRRWNVPKRFINVDHNPSTHLANNAMGGADLDLRRALLELAPSESEGNTKALGIAVVVFK</sequence>
<feature type="domain" description="PPM-type phosphatase" evidence="2">
    <location>
        <begin position="140"/>
        <end position="487"/>
    </location>
</feature>
<dbReference type="InterPro" id="IPR036457">
    <property type="entry name" value="PPM-type-like_dom_sf"/>
</dbReference>
<dbReference type="AlphaFoldDB" id="A0A8H6YJI6"/>
<dbReference type="PANTHER" id="PTHR13832:SF792">
    <property type="entry name" value="GM14286P"/>
    <property type="match status" value="1"/>
</dbReference>
<name>A0A8H6YJI6_9AGAR</name>
<gene>
    <name evidence="3" type="ORF">MSAN_01248600</name>
</gene>
<keyword evidence="4" id="KW-1185">Reference proteome</keyword>
<dbReference type="Pfam" id="PF00481">
    <property type="entry name" value="PP2C"/>
    <property type="match status" value="1"/>
</dbReference>
<dbReference type="SUPFAM" id="SSF81606">
    <property type="entry name" value="PP2C-like"/>
    <property type="match status" value="1"/>
</dbReference>
<dbReference type="Gene3D" id="3.60.40.10">
    <property type="entry name" value="PPM-type phosphatase domain"/>
    <property type="match status" value="1"/>
</dbReference>
<proteinExistence type="predicted"/>
<comment type="caution">
    <text evidence="3">The sequence shown here is derived from an EMBL/GenBank/DDBJ whole genome shotgun (WGS) entry which is preliminary data.</text>
</comment>
<dbReference type="CDD" id="cd00143">
    <property type="entry name" value="PP2Cc"/>
    <property type="match status" value="1"/>
</dbReference>
<evidence type="ECO:0000313" key="3">
    <source>
        <dbReference type="EMBL" id="KAF7359075.1"/>
    </source>
</evidence>
<dbReference type="InterPro" id="IPR015655">
    <property type="entry name" value="PP2C"/>
</dbReference>
<dbReference type="OrthoDB" id="420076at2759"/>
<protein>
    <submittedName>
        <fullName evidence="3">PPM-type phosphatase domain-containing protein</fullName>
    </submittedName>
</protein>
<evidence type="ECO:0000256" key="1">
    <source>
        <dbReference type="SAM" id="MobiDB-lite"/>
    </source>
</evidence>
<dbReference type="InterPro" id="IPR001932">
    <property type="entry name" value="PPM-type_phosphatase-like_dom"/>
</dbReference>
<organism evidence="3 4">
    <name type="scientific">Mycena sanguinolenta</name>
    <dbReference type="NCBI Taxonomy" id="230812"/>
    <lineage>
        <taxon>Eukaryota</taxon>
        <taxon>Fungi</taxon>
        <taxon>Dikarya</taxon>
        <taxon>Basidiomycota</taxon>
        <taxon>Agaricomycotina</taxon>
        <taxon>Agaricomycetes</taxon>
        <taxon>Agaricomycetidae</taxon>
        <taxon>Agaricales</taxon>
        <taxon>Marasmiineae</taxon>
        <taxon>Mycenaceae</taxon>
        <taxon>Mycena</taxon>
    </lineage>
</organism>
<evidence type="ECO:0000313" key="4">
    <source>
        <dbReference type="Proteomes" id="UP000623467"/>
    </source>
</evidence>
<dbReference type="PROSITE" id="PS51746">
    <property type="entry name" value="PPM_2"/>
    <property type="match status" value="1"/>
</dbReference>
<evidence type="ECO:0000259" key="2">
    <source>
        <dbReference type="PROSITE" id="PS51746"/>
    </source>
</evidence>
<reference evidence="3" key="1">
    <citation type="submission" date="2020-05" db="EMBL/GenBank/DDBJ databases">
        <title>Mycena genomes resolve the evolution of fungal bioluminescence.</title>
        <authorList>
            <person name="Tsai I.J."/>
        </authorList>
    </citation>
    <scope>NUCLEOTIDE SEQUENCE</scope>
    <source>
        <strain evidence="3">160909Yilan</strain>
    </source>
</reference>
<dbReference type="GO" id="GO:0005739">
    <property type="term" value="C:mitochondrion"/>
    <property type="evidence" value="ECO:0007669"/>
    <property type="project" value="TreeGrafter"/>
</dbReference>
<accession>A0A8H6YJI6</accession>
<dbReference type="GO" id="GO:0004741">
    <property type="term" value="F:[pyruvate dehydrogenase (acetyl-transferring)]-phosphatase activity"/>
    <property type="evidence" value="ECO:0007669"/>
    <property type="project" value="TreeGrafter"/>
</dbReference>